<dbReference type="PANTHER" id="PTHR15394">
    <property type="entry name" value="SERINE HYDROLASE RBBP9"/>
    <property type="match status" value="1"/>
</dbReference>
<dbReference type="Gene3D" id="3.40.50.1820">
    <property type="entry name" value="alpha/beta hydrolase"/>
    <property type="match status" value="1"/>
</dbReference>
<dbReference type="GO" id="GO:0016787">
    <property type="term" value="F:hydrolase activity"/>
    <property type="evidence" value="ECO:0007669"/>
    <property type="project" value="InterPro"/>
</dbReference>
<proteinExistence type="predicted"/>
<dbReference type="EMBL" id="LCIZ01000020">
    <property type="protein sequence ID" value="KKT66866.1"/>
    <property type="molecule type" value="Genomic_DNA"/>
</dbReference>
<dbReference type="InterPro" id="IPR010662">
    <property type="entry name" value="RBBP9/YdeN"/>
</dbReference>
<protein>
    <recommendedName>
        <fullName evidence="3">Serine hydrolase family protein</fullName>
    </recommendedName>
</protein>
<gene>
    <name evidence="1" type="ORF">UW61_C0020G0005</name>
</gene>
<accession>A0A0G1J5E8</accession>
<dbReference type="Proteomes" id="UP000033901">
    <property type="component" value="Unassembled WGS sequence"/>
</dbReference>
<dbReference type="InterPro" id="IPR029058">
    <property type="entry name" value="AB_hydrolase_fold"/>
</dbReference>
<name>A0A0G1J5E8_9BACT</name>
<evidence type="ECO:0000313" key="2">
    <source>
        <dbReference type="Proteomes" id="UP000033901"/>
    </source>
</evidence>
<sequence>MKNKNKISCIVIHGCPSDIEKAMSPETRTYDKHWIPWVKKELMARGIKIDTPLMPTPWEPDYQKFKKEFEKYEVNKNTILIGHSCGSAFLVRWLGETKRKIFKLILVAPWKIPDKGDEFRQAFYIYPIDETIKSRVREIIMFTSDNEEDEGKKSLEIFYQALDGKIIELKGRGHYTMGDMGTTEFLELIEVILK</sequence>
<dbReference type="AlphaFoldDB" id="A0A0G1J5E8"/>
<evidence type="ECO:0000313" key="1">
    <source>
        <dbReference type="EMBL" id="KKT66866.1"/>
    </source>
</evidence>
<reference evidence="1 2" key="1">
    <citation type="journal article" date="2015" name="Nature">
        <title>rRNA introns, odd ribosomes, and small enigmatic genomes across a large radiation of phyla.</title>
        <authorList>
            <person name="Brown C.T."/>
            <person name="Hug L.A."/>
            <person name="Thomas B.C."/>
            <person name="Sharon I."/>
            <person name="Castelle C.J."/>
            <person name="Singh A."/>
            <person name="Wilkins M.J."/>
            <person name="Williams K.H."/>
            <person name="Banfield J.F."/>
        </authorList>
    </citation>
    <scope>NUCLEOTIDE SEQUENCE [LARGE SCALE GENOMIC DNA]</scope>
</reference>
<comment type="caution">
    <text evidence="1">The sequence shown here is derived from an EMBL/GenBank/DDBJ whole genome shotgun (WGS) entry which is preliminary data.</text>
</comment>
<dbReference type="Pfam" id="PF06821">
    <property type="entry name" value="Ser_hydrolase"/>
    <property type="match status" value="1"/>
</dbReference>
<evidence type="ECO:0008006" key="3">
    <source>
        <dbReference type="Google" id="ProtNLM"/>
    </source>
</evidence>
<dbReference type="SUPFAM" id="SSF53474">
    <property type="entry name" value="alpha/beta-Hydrolases"/>
    <property type="match status" value="1"/>
</dbReference>
<organism evidence="1 2">
    <name type="scientific">Candidatus Curtissbacteria bacterium GW2011_GWC1_44_33</name>
    <dbReference type="NCBI Taxonomy" id="1618413"/>
    <lineage>
        <taxon>Bacteria</taxon>
        <taxon>Candidatus Curtissiibacteriota</taxon>
    </lineage>
</organism>
<dbReference type="PANTHER" id="PTHR15394:SF3">
    <property type="entry name" value="SERINE HYDROLASE RBBP9"/>
    <property type="match status" value="1"/>
</dbReference>